<name>A0A318ENM4_9FIRM</name>
<dbReference type="InterPro" id="IPR051796">
    <property type="entry name" value="ISF_SsuE-like"/>
</dbReference>
<keyword evidence="1" id="KW-0285">Flavoprotein</keyword>
<reference evidence="4 5" key="1">
    <citation type="submission" date="2018-05" db="EMBL/GenBank/DDBJ databases">
        <title>Genomic Encyclopedia of Type Strains, Phase IV (KMG-IV): sequencing the most valuable type-strain genomes for metagenomic binning, comparative biology and taxonomic classification.</title>
        <authorList>
            <person name="Goeker M."/>
        </authorList>
    </citation>
    <scope>NUCLEOTIDE SEQUENCE [LARGE SCALE GENOMIC DNA]</scope>
    <source>
        <strain evidence="4 5">DSM 28816</strain>
    </source>
</reference>
<dbReference type="AlphaFoldDB" id="A0A318ENM4"/>
<evidence type="ECO:0000259" key="3">
    <source>
        <dbReference type="Pfam" id="PF03358"/>
    </source>
</evidence>
<dbReference type="EMBL" id="QICS01000003">
    <property type="protein sequence ID" value="PXV91685.1"/>
    <property type="molecule type" value="Genomic_DNA"/>
</dbReference>
<sequence length="239" mass="27240">MKKVFALIGSRQKKGNTITFVKNITKQLSNEEFQVEYVFPQDYDIKPCVGCSKCFTNCKCVNKDDIELLQQKILESDILIIASPVYLHYFTGDLKLILDKLAWWAHTFRLQGKPVVVLSTCSCNAFTSVIKPLSSIISYMGGNVIATANASYFPNQINNSKWLSEVSQEIAKRISKYVNLPPQSNKDIEKLFPSSKYMVMLQSDTKSTVGVEPCEYNFWRDSGMLEYNSFEEYLQSIGR</sequence>
<organism evidence="4 5">
    <name type="scientific">Lachnotalea glycerini</name>
    <dbReference type="NCBI Taxonomy" id="1763509"/>
    <lineage>
        <taxon>Bacteria</taxon>
        <taxon>Bacillati</taxon>
        <taxon>Bacillota</taxon>
        <taxon>Clostridia</taxon>
        <taxon>Lachnospirales</taxon>
        <taxon>Lachnospiraceae</taxon>
        <taxon>Lachnotalea</taxon>
    </lineage>
</organism>
<dbReference type="RefSeq" id="WP_110290823.1">
    <property type="nucleotide sequence ID" value="NZ_QICS01000003.1"/>
</dbReference>
<dbReference type="Gene3D" id="3.40.50.360">
    <property type="match status" value="1"/>
</dbReference>
<accession>A0A318ENM4</accession>
<keyword evidence="2" id="KW-0288">FMN</keyword>
<evidence type="ECO:0000256" key="2">
    <source>
        <dbReference type="ARBA" id="ARBA00022643"/>
    </source>
</evidence>
<evidence type="ECO:0000256" key="1">
    <source>
        <dbReference type="ARBA" id="ARBA00022630"/>
    </source>
</evidence>
<dbReference type="SUPFAM" id="SSF52218">
    <property type="entry name" value="Flavoproteins"/>
    <property type="match status" value="1"/>
</dbReference>
<comment type="caution">
    <text evidence="4">The sequence shown here is derived from an EMBL/GenBank/DDBJ whole genome shotgun (WGS) entry which is preliminary data.</text>
</comment>
<dbReference type="PANTHER" id="PTHR43278:SF4">
    <property type="entry name" value="NAD(P)H-DEPENDENT FMN-CONTAINING OXIDOREDUCTASE YWQN-RELATED"/>
    <property type="match status" value="1"/>
</dbReference>
<feature type="domain" description="NADPH-dependent FMN reductase-like" evidence="3">
    <location>
        <begin position="3"/>
        <end position="147"/>
    </location>
</feature>
<dbReference type="Pfam" id="PF03358">
    <property type="entry name" value="FMN_red"/>
    <property type="match status" value="1"/>
</dbReference>
<proteinExistence type="predicted"/>
<dbReference type="PANTHER" id="PTHR43278">
    <property type="entry name" value="NAD(P)H-DEPENDENT FMN-CONTAINING OXIDOREDUCTASE YWQN-RELATED"/>
    <property type="match status" value="1"/>
</dbReference>
<gene>
    <name evidence="4" type="ORF">C8E03_103246</name>
</gene>
<dbReference type="InterPro" id="IPR005025">
    <property type="entry name" value="FMN_Rdtase-like_dom"/>
</dbReference>
<dbReference type="InterPro" id="IPR029039">
    <property type="entry name" value="Flavoprotein-like_sf"/>
</dbReference>
<evidence type="ECO:0000313" key="5">
    <source>
        <dbReference type="Proteomes" id="UP000247523"/>
    </source>
</evidence>
<evidence type="ECO:0000313" key="4">
    <source>
        <dbReference type="EMBL" id="PXV91685.1"/>
    </source>
</evidence>
<dbReference type="Proteomes" id="UP000247523">
    <property type="component" value="Unassembled WGS sequence"/>
</dbReference>
<dbReference type="GO" id="GO:0016491">
    <property type="term" value="F:oxidoreductase activity"/>
    <property type="evidence" value="ECO:0007669"/>
    <property type="project" value="InterPro"/>
</dbReference>
<protein>
    <submittedName>
        <fullName evidence="4">NADPH-dependent FMN reductase</fullName>
    </submittedName>
</protein>